<name>C7N1C1_SLAHD</name>
<dbReference type="Pfam" id="PF02386">
    <property type="entry name" value="TrkH"/>
    <property type="match status" value="1"/>
</dbReference>
<dbReference type="EMBL" id="CP001684">
    <property type="protein sequence ID" value="ACV21213.1"/>
    <property type="molecule type" value="Genomic_DNA"/>
</dbReference>
<proteinExistence type="inferred from homology"/>
<dbReference type="GO" id="GO:0030001">
    <property type="term" value="P:metal ion transport"/>
    <property type="evidence" value="ECO:0007669"/>
    <property type="project" value="UniProtKB-ARBA"/>
</dbReference>
<dbReference type="RefSeq" id="WP_012797324.1">
    <property type="nucleotide sequence ID" value="NC_013165.1"/>
</dbReference>
<keyword evidence="4" id="KW-1003">Cell membrane</keyword>
<gene>
    <name evidence="10" type="ordered locus">Shel_01400</name>
</gene>
<keyword evidence="11" id="KW-1185">Reference proteome</keyword>
<dbReference type="GO" id="GO:0005886">
    <property type="term" value="C:plasma membrane"/>
    <property type="evidence" value="ECO:0007669"/>
    <property type="project" value="UniProtKB-SubCell"/>
</dbReference>
<feature type="transmembrane region" description="Helical" evidence="9">
    <location>
        <begin position="287"/>
        <end position="310"/>
    </location>
</feature>
<evidence type="ECO:0000313" key="10">
    <source>
        <dbReference type="EMBL" id="ACV21213.1"/>
    </source>
</evidence>
<evidence type="ECO:0000256" key="7">
    <source>
        <dbReference type="ARBA" id="ARBA00023065"/>
    </source>
</evidence>
<protein>
    <submittedName>
        <fullName evidence="10">Trk-type K+ transport system, membrane component</fullName>
    </submittedName>
</protein>
<feature type="transmembrane region" description="Helical" evidence="9">
    <location>
        <begin position="413"/>
        <end position="437"/>
    </location>
</feature>
<dbReference type="PANTHER" id="PTHR32024:SF2">
    <property type="entry name" value="TRK SYSTEM POTASSIUM UPTAKE PROTEIN TRKG-RELATED"/>
    <property type="match status" value="1"/>
</dbReference>
<evidence type="ECO:0000256" key="8">
    <source>
        <dbReference type="ARBA" id="ARBA00023136"/>
    </source>
</evidence>
<dbReference type="AlphaFoldDB" id="C7N1C1"/>
<organism evidence="10 11">
    <name type="scientific">Slackia heliotrinireducens (strain ATCC 29202 / DSM 20476 / NCTC 11029 / RHS 1)</name>
    <name type="common">Peptococcus heliotrinreducens</name>
    <dbReference type="NCBI Taxonomy" id="471855"/>
    <lineage>
        <taxon>Bacteria</taxon>
        <taxon>Bacillati</taxon>
        <taxon>Actinomycetota</taxon>
        <taxon>Coriobacteriia</taxon>
        <taxon>Eggerthellales</taxon>
        <taxon>Eggerthellaceae</taxon>
        <taxon>Slackia</taxon>
    </lineage>
</organism>
<feature type="transmembrane region" description="Helical" evidence="9">
    <location>
        <begin position="44"/>
        <end position="65"/>
    </location>
</feature>
<feature type="transmembrane region" description="Helical" evidence="9">
    <location>
        <begin position="340"/>
        <end position="361"/>
    </location>
</feature>
<feature type="transmembrane region" description="Helical" evidence="9">
    <location>
        <begin position="477"/>
        <end position="497"/>
    </location>
</feature>
<dbReference type="GO" id="GO:0008324">
    <property type="term" value="F:monoatomic cation transmembrane transporter activity"/>
    <property type="evidence" value="ECO:0007669"/>
    <property type="project" value="InterPro"/>
</dbReference>
<dbReference type="HOGENOM" id="CLU_030708_3_0_11"/>
<comment type="subcellular location">
    <subcellularLocation>
        <location evidence="1">Cell membrane</location>
        <topology evidence="1">Multi-pass membrane protein</topology>
    </subcellularLocation>
</comment>
<feature type="transmembrane region" description="Helical" evidence="9">
    <location>
        <begin position="246"/>
        <end position="267"/>
    </location>
</feature>
<feature type="transmembrane region" description="Helical" evidence="9">
    <location>
        <begin position="138"/>
        <end position="158"/>
    </location>
</feature>
<keyword evidence="3" id="KW-0813">Transport</keyword>
<feature type="transmembrane region" description="Helical" evidence="9">
    <location>
        <begin position="186"/>
        <end position="210"/>
    </location>
</feature>
<keyword evidence="8 9" id="KW-0472">Membrane</keyword>
<evidence type="ECO:0000313" key="11">
    <source>
        <dbReference type="Proteomes" id="UP000002026"/>
    </source>
</evidence>
<comment type="similarity">
    <text evidence="2">Belongs to the TrkH potassium transport family.</text>
</comment>
<evidence type="ECO:0000256" key="2">
    <source>
        <dbReference type="ARBA" id="ARBA00009137"/>
    </source>
</evidence>
<evidence type="ECO:0000256" key="9">
    <source>
        <dbReference type="SAM" id="Phobius"/>
    </source>
</evidence>
<evidence type="ECO:0000256" key="6">
    <source>
        <dbReference type="ARBA" id="ARBA00022989"/>
    </source>
</evidence>
<dbReference type="PANTHER" id="PTHR32024">
    <property type="entry name" value="TRK SYSTEM POTASSIUM UPTAKE PROTEIN TRKG-RELATED"/>
    <property type="match status" value="1"/>
</dbReference>
<keyword evidence="5 9" id="KW-0812">Transmembrane</keyword>
<feature type="transmembrane region" description="Helical" evidence="9">
    <location>
        <begin position="12"/>
        <end position="38"/>
    </location>
</feature>
<dbReference type="eggNOG" id="COG0168">
    <property type="taxonomic scope" value="Bacteria"/>
</dbReference>
<sequence length="508" mass="54862">MWQKFTFRDLRVIVKFLGVLVTFSAGAMCVPLVVALAMREWSSATHYIVGIGVALCMGSLMRLAYVKKAKLTTQQALAVTGFAWLLLAVTGSVPLALSGHFGSYLDAFFESMSSWTTTGASLAQDVDHMSFADNTWRFTMQCIGGQGVVVIALSLGLFGRAVDSSLYESEGRSEHVIPNIMQTTRFIVKLSAVVGVAGLIVFTILCLAIGMEPVRAFFNGLWLSVASFNTGGMTSMSPGINYYHSLAIELVVILLAMYGSINFTLHGEIWKGHIVPFFQDIEVKTSVVWLTVATAAFVAALCAAGAYADYPTLVRRGIFTILAAFTSSGFQTISPNQLTTVVSSGALIIIVFVMIIGGSAGSTSGGIKILRVGVLGKEVVAYIKDLLAPPSARQVVTYYHVGRRPLAYSLVRANLAVFVLYVGAFLITTIATVAYGYDAMPSIFESVSMVSNIGMTAGIIEPDMPVVLKFVYMFDMWAGRLEWVTLIALAVSVIMSFKPRKKVKGRVY</sequence>
<reference evidence="10 11" key="1">
    <citation type="journal article" date="2009" name="Stand. Genomic Sci.">
        <title>Complete genome sequence of Slackia heliotrinireducens type strain (RHS 1).</title>
        <authorList>
            <person name="Pukall R."/>
            <person name="Lapidus A."/>
            <person name="Nolan M."/>
            <person name="Copeland A."/>
            <person name="Glavina Del Rio T."/>
            <person name="Lucas S."/>
            <person name="Chen F."/>
            <person name="Tice H."/>
            <person name="Cheng J.F."/>
            <person name="Chertkov O."/>
            <person name="Bruce D."/>
            <person name="Goodwin L."/>
            <person name="Kuske C."/>
            <person name="Brettin T."/>
            <person name="Detter J.C."/>
            <person name="Han C."/>
            <person name="Pitluck S."/>
            <person name="Pati A."/>
            <person name="Mavrommatis K."/>
            <person name="Ivanova N."/>
            <person name="Ovchinnikova G."/>
            <person name="Chen A."/>
            <person name="Palaniappan K."/>
            <person name="Schneider S."/>
            <person name="Rohde M."/>
            <person name="Chain P."/>
            <person name="D'haeseleer P."/>
            <person name="Goker M."/>
            <person name="Bristow J."/>
            <person name="Eisen J.A."/>
            <person name="Markowitz V."/>
            <person name="Kyrpides N.C."/>
            <person name="Klenk H.P."/>
            <person name="Hugenholtz P."/>
        </authorList>
    </citation>
    <scope>NUCLEOTIDE SEQUENCE [LARGE SCALE GENOMIC DNA]</scope>
    <source>
        <strain evidence="11">ATCC 29202 / DSM 20476 / NCTC 11029 / RHS 1</strain>
    </source>
</reference>
<dbReference type="STRING" id="471855.Shel_01400"/>
<accession>C7N1C1</accession>
<evidence type="ECO:0000256" key="4">
    <source>
        <dbReference type="ARBA" id="ARBA00022475"/>
    </source>
</evidence>
<keyword evidence="7" id="KW-0406">Ion transport</keyword>
<dbReference type="InterPro" id="IPR003445">
    <property type="entry name" value="Cat_transpt"/>
</dbReference>
<evidence type="ECO:0000256" key="3">
    <source>
        <dbReference type="ARBA" id="ARBA00022448"/>
    </source>
</evidence>
<keyword evidence="6 9" id="KW-1133">Transmembrane helix</keyword>
<evidence type="ECO:0000256" key="1">
    <source>
        <dbReference type="ARBA" id="ARBA00004651"/>
    </source>
</evidence>
<dbReference type="Proteomes" id="UP000002026">
    <property type="component" value="Chromosome"/>
</dbReference>
<evidence type="ECO:0000256" key="5">
    <source>
        <dbReference type="ARBA" id="ARBA00022692"/>
    </source>
</evidence>
<dbReference type="KEGG" id="shi:Shel_01400"/>
<feature type="transmembrane region" description="Helical" evidence="9">
    <location>
        <begin position="77"/>
        <end position="97"/>
    </location>
</feature>